<feature type="domain" description="FAD dependent oxidoreductase" evidence="2">
    <location>
        <begin position="4"/>
        <end position="386"/>
    </location>
</feature>
<sequence>MSEIVVIGGGVIGLATAVTLARQGHGVRVIEASPVRNAASWGNAGHIAVEQVSPLAAPATLRTIPKRLFSAGGALALPPSMIRHWLPFGLRMLRASSPRCFEAGRHALAGLLADAMPAWSRLLTAVARPDLLRCDGHIIAWESTRSAAAGRAAWEAAETGSARIDAVQEGDLAMLREMTGGRIADAIQFHGSGQISDLDQLADVLEEALLTAGGEIIRSAAALHVENGRASVKGHAAELVLVAAGVGSRSLMTTAGHYAPLIAERGYHIRASADRWPAQLPPLVLEDRSMIVTRYADCVQAASFVEFGAPDAPADPRKWQRLERHVSEIGLPLRGPFTRWMGARPTLPDYLPAIGRSRRVPNLLYAFGHQHLGLTLAPVTAEIVSALVCGETVPVDLAPFAVERFGRKHQA</sequence>
<name>A0A2P7QN92_9SPHN</name>
<evidence type="ECO:0000313" key="4">
    <source>
        <dbReference type="Proteomes" id="UP000241167"/>
    </source>
</evidence>
<organism evidence="3 4">
    <name type="scientific">Allosphingosinicella deserti</name>
    <dbReference type="NCBI Taxonomy" id="2116704"/>
    <lineage>
        <taxon>Bacteria</taxon>
        <taxon>Pseudomonadati</taxon>
        <taxon>Pseudomonadota</taxon>
        <taxon>Alphaproteobacteria</taxon>
        <taxon>Sphingomonadales</taxon>
        <taxon>Sphingomonadaceae</taxon>
        <taxon>Allosphingosinicella</taxon>
    </lineage>
</organism>
<dbReference type="Proteomes" id="UP000241167">
    <property type="component" value="Unassembled WGS sequence"/>
</dbReference>
<dbReference type="RefSeq" id="WP_106513340.1">
    <property type="nucleotide sequence ID" value="NZ_PXYI01000004.1"/>
</dbReference>
<dbReference type="GO" id="GO:0016491">
    <property type="term" value="F:oxidoreductase activity"/>
    <property type="evidence" value="ECO:0007669"/>
    <property type="project" value="UniProtKB-KW"/>
</dbReference>
<dbReference type="AlphaFoldDB" id="A0A2P7QN92"/>
<evidence type="ECO:0000313" key="3">
    <source>
        <dbReference type="EMBL" id="PSJ39439.1"/>
    </source>
</evidence>
<dbReference type="Gene3D" id="3.50.50.60">
    <property type="entry name" value="FAD/NAD(P)-binding domain"/>
    <property type="match status" value="2"/>
</dbReference>
<keyword evidence="4" id="KW-1185">Reference proteome</keyword>
<dbReference type="InterPro" id="IPR006076">
    <property type="entry name" value="FAD-dep_OxRdtase"/>
</dbReference>
<reference evidence="3 4" key="1">
    <citation type="submission" date="2018-03" db="EMBL/GenBank/DDBJ databases">
        <title>The draft genome of Sphingosinicella sp. GL-C-18.</title>
        <authorList>
            <person name="Liu L."/>
            <person name="Li L."/>
            <person name="Liang L."/>
            <person name="Zhang X."/>
            <person name="Wang T."/>
        </authorList>
    </citation>
    <scope>NUCLEOTIDE SEQUENCE [LARGE SCALE GENOMIC DNA]</scope>
    <source>
        <strain evidence="3 4">GL-C-18</strain>
    </source>
</reference>
<dbReference type="PANTHER" id="PTHR13847:SF289">
    <property type="entry name" value="GLYCINE OXIDASE"/>
    <property type="match status" value="1"/>
</dbReference>
<dbReference type="GO" id="GO:0005737">
    <property type="term" value="C:cytoplasm"/>
    <property type="evidence" value="ECO:0007669"/>
    <property type="project" value="TreeGrafter"/>
</dbReference>
<dbReference type="PANTHER" id="PTHR13847">
    <property type="entry name" value="SARCOSINE DEHYDROGENASE-RELATED"/>
    <property type="match status" value="1"/>
</dbReference>
<accession>A0A2P7QN92</accession>
<comment type="caution">
    <text evidence="3">The sequence shown here is derived from an EMBL/GenBank/DDBJ whole genome shotgun (WGS) entry which is preliminary data.</text>
</comment>
<protein>
    <submittedName>
        <fullName evidence="3">FAD-dependent oxidoreductase</fullName>
    </submittedName>
</protein>
<dbReference type="InterPro" id="IPR036188">
    <property type="entry name" value="FAD/NAD-bd_sf"/>
</dbReference>
<evidence type="ECO:0000259" key="2">
    <source>
        <dbReference type="Pfam" id="PF01266"/>
    </source>
</evidence>
<keyword evidence="1" id="KW-0560">Oxidoreductase</keyword>
<dbReference type="EMBL" id="PXYI01000004">
    <property type="protein sequence ID" value="PSJ39439.1"/>
    <property type="molecule type" value="Genomic_DNA"/>
</dbReference>
<dbReference type="SUPFAM" id="SSF51905">
    <property type="entry name" value="FAD/NAD(P)-binding domain"/>
    <property type="match status" value="1"/>
</dbReference>
<evidence type="ECO:0000256" key="1">
    <source>
        <dbReference type="ARBA" id="ARBA00023002"/>
    </source>
</evidence>
<dbReference type="Pfam" id="PF01266">
    <property type="entry name" value="DAO"/>
    <property type="match status" value="1"/>
</dbReference>
<proteinExistence type="predicted"/>
<dbReference type="OrthoDB" id="9805337at2"/>
<dbReference type="Gene3D" id="3.30.9.10">
    <property type="entry name" value="D-Amino Acid Oxidase, subunit A, domain 2"/>
    <property type="match status" value="1"/>
</dbReference>
<gene>
    <name evidence="3" type="ORF">C7I55_12550</name>
</gene>